<dbReference type="GeneID" id="2894090"/>
<evidence type="ECO:0000313" key="3">
    <source>
        <dbReference type="Proteomes" id="UP000000598"/>
    </source>
</evidence>
<feature type="region of interest" description="Disordered" evidence="1">
    <location>
        <begin position="1"/>
        <end position="38"/>
    </location>
</feature>
<accession>Q6CPI1</accession>
<dbReference type="HOGENOM" id="CLU_111702_0_0_1"/>
<dbReference type="KEGG" id="kla:KLLA0_E04709g"/>
<feature type="compositionally biased region" description="Polar residues" evidence="1">
    <location>
        <begin position="25"/>
        <end position="38"/>
    </location>
</feature>
<evidence type="ECO:0000256" key="1">
    <source>
        <dbReference type="SAM" id="MobiDB-lite"/>
    </source>
</evidence>
<reference evidence="2 3" key="1">
    <citation type="journal article" date="2004" name="Nature">
        <title>Genome evolution in yeasts.</title>
        <authorList>
            <consortium name="Genolevures"/>
            <person name="Dujon B."/>
            <person name="Sherman D."/>
            <person name="Fischer G."/>
            <person name="Durrens P."/>
            <person name="Casaregola S."/>
            <person name="Lafontaine I."/>
            <person name="de Montigny J."/>
            <person name="Marck C."/>
            <person name="Neuveglise C."/>
            <person name="Talla E."/>
            <person name="Goffard N."/>
            <person name="Frangeul L."/>
            <person name="Aigle M."/>
            <person name="Anthouard V."/>
            <person name="Babour A."/>
            <person name="Barbe V."/>
            <person name="Barnay S."/>
            <person name="Blanchin S."/>
            <person name="Beckerich J.M."/>
            <person name="Beyne E."/>
            <person name="Bleykasten C."/>
            <person name="Boisrame A."/>
            <person name="Boyer J."/>
            <person name="Cattolico L."/>
            <person name="Confanioleri F."/>
            <person name="de Daruvar A."/>
            <person name="Despons L."/>
            <person name="Fabre E."/>
            <person name="Fairhead C."/>
            <person name="Ferry-Dumazet H."/>
            <person name="Groppi A."/>
            <person name="Hantraye F."/>
            <person name="Hennequin C."/>
            <person name="Jauniaux N."/>
            <person name="Joyet P."/>
            <person name="Kachouri R."/>
            <person name="Kerrest A."/>
            <person name="Koszul R."/>
            <person name="Lemaire M."/>
            <person name="Lesur I."/>
            <person name="Ma L."/>
            <person name="Muller H."/>
            <person name="Nicaud J.M."/>
            <person name="Nikolski M."/>
            <person name="Oztas S."/>
            <person name="Ozier-Kalogeropoulos O."/>
            <person name="Pellenz S."/>
            <person name="Potier S."/>
            <person name="Richard G.F."/>
            <person name="Straub M.L."/>
            <person name="Suleau A."/>
            <person name="Swennene D."/>
            <person name="Tekaia F."/>
            <person name="Wesolowski-Louvel M."/>
            <person name="Westhof E."/>
            <person name="Wirth B."/>
            <person name="Zeniou-Meyer M."/>
            <person name="Zivanovic I."/>
            <person name="Bolotin-Fukuhara M."/>
            <person name="Thierry A."/>
            <person name="Bouchier C."/>
            <person name="Caudron B."/>
            <person name="Scarpelli C."/>
            <person name="Gaillardin C."/>
            <person name="Weissenbach J."/>
            <person name="Wincker P."/>
            <person name="Souciet J.L."/>
        </authorList>
    </citation>
    <scope>NUCLEOTIDE SEQUENCE [LARGE SCALE GENOMIC DNA]</scope>
    <source>
        <strain evidence="3">ATCC 8585 / CBS 2359 / DSM 70799 / NBRC 1267 / NRRL Y-1140 / WM37</strain>
    </source>
</reference>
<sequence>MVISKERSIPTITKTKHSHHSMSSLVQKQSSPLSKISTTQEVEDYVKDNVQKGETDSIDSLKATNLDLSKKAIPGFNQPIAEGAEFPEEYEIETRTGLVKVATLHQLNRLDTRVTTHSSKKSTKEKNTSCGYDNDKLQKCIERNQKEIDSYHKKSGFKKFIGKLFG</sequence>
<dbReference type="eggNOG" id="ENOG502S1BK">
    <property type="taxonomic scope" value="Eukaryota"/>
</dbReference>
<dbReference type="AlphaFoldDB" id="Q6CPI1"/>
<dbReference type="InParanoid" id="Q6CPI1"/>
<evidence type="ECO:0000313" key="2">
    <source>
        <dbReference type="EMBL" id="CAG99245.1"/>
    </source>
</evidence>
<organism evidence="2 3">
    <name type="scientific">Kluyveromyces lactis (strain ATCC 8585 / CBS 2359 / DSM 70799 / NBRC 1267 / NRRL Y-1140 / WM37)</name>
    <name type="common">Yeast</name>
    <name type="synonym">Candida sphaerica</name>
    <dbReference type="NCBI Taxonomy" id="284590"/>
    <lineage>
        <taxon>Eukaryota</taxon>
        <taxon>Fungi</taxon>
        <taxon>Dikarya</taxon>
        <taxon>Ascomycota</taxon>
        <taxon>Saccharomycotina</taxon>
        <taxon>Saccharomycetes</taxon>
        <taxon>Saccharomycetales</taxon>
        <taxon>Saccharomycetaceae</taxon>
        <taxon>Kluyveromyces</taxon>
    </lineage>
</organism>
<name>Q6CPI1_KLULA</name>
<protein>
    <submittedName>
        <fullName evidence="2">KLLA0E04709p</fullName>
    </submittedName>
</protein>
<proteinExistence type="predicted"/>
<dbReference type="PaxDb" id="284590-Q6CPI1"/>
<keyword evidence="3" id="KW-1185">Reference proteome</keyword>
<gene>
    <name evidence="2" type="ORF">KLLA0_E04709g</name>
</gene>
<dbReference type="EMBL" id="CR382125">
    <property type="protein sequence ID" value="CAG99245.1"/>
    <property type="molecule type" value="Genomic_DNA"/>
</dbReference>
<dbReference type="Proteomes" id="UP000000598">
    <property type="component" value="Chromosome E"/>
</dbReference>
<dbReference type="RefSeq" id="XP_454158.1">
    <property type="nucleotide sequence ID" value="XM_454158.1"/>
</dbReference>
<dbReference type="FunCoup" id="Q6CPI1">
    <property type="interactions" value="70"/>
</dbReference>